<protein>
    <recommendedName>
        <fullName evidence="2">DUF6287 domain-containing protein</fullName>
    </recommendedName>
</protein>
<dbReference type="InterPro" id="IPR046254">
    <property type="entry name" value="DUF6287"/>
</dbReference>
<gene>
    <name evidence="3" type="ORF">R55214_HHFBAMCI_01674</name>
</gene>
<accession>A0ABM9N2M2</accession>
<keyword evidence="4" id="KW-1185">Reference proteome</keyword>
<comment type="caution">
    <text evidence="3">The sequence shown here is derived from an EMBL/GenBank/DDBJ whole genome shotgun (WGS) entry which is preliminary data.</text>
</comment>
<dbReference type="RefSeq" id="WP_338344382.1">
    <property type="nucleotide sequence ID" value="NZ_CAUZLH010000012.1"/>
</dbReference>
<feature type="compositionally biased region" description="Low complexity" evidence="1">
    <location>
        <begin position="30"/>
        <end position="66"/>
    </location>
</feature>
<sequence length="341" mass="37127">MKISRSHQLILAATAVVAIGVGAYALNGQQKSSSTTKSATNQSSSSVTKKQQTSSNASDTSSNKSQKMNIQAIKNGDFSSVAGTWQNQDGNGFTFDKHGLVSVVYSGQSRTDQNVYGDYKQGPVKNASIEKGYLKTFVGAKLSSDDVGASSMSSLYFIPKGVELDNTSNSTVDRLYSGQQMSDNNIYYRVDTKAVKEADSLSEKDKETLALLGMPDGFQSNYGKTTVADLLAEKANPTVMNPSSGFSQQATTFKGIKIQNDNGKYLLKLLNVPSDIEDRDESEGYFRFNGDTITYKVQGTRVQGAEQDQYAQTKGTQSLSKLYQQYKGTDKFKQVQKLIQS</sequence>
<organism evidence="3 4">
    <name type="scientific">Fructobacillus evanidus</name>
    <dbReference type="NCBI Taxonomy" id="3064281"/>
    <lineage>
        <taxon>Bacteria</taxon>
        <taxon>Bacillati</taxon>
        <taxon>Bacillota</taxon>
        <taxon>Bacilli</taxon>
        <taxon>Lactobacillales</taxon>
        <taxon>Lactobacillaceae</taxon>
        <taxon>Fructobacillus</taxon>
    </lineage>
</organism>
<evidence type="ECO:0000313" key="4">
    <source>
        <dbReference type="Proteomes" id="UP001314166"/>
    </source>
</evidence>
<feature type="domain" description="DUF6287" evidence="2">
    <location>
        <begin position="67"/>
        <end position="99"/>
    </location>
</feature>
<feature type="region of interest" description="Disordered" evidence="1">
    <location>
        <begin position="30"/>
        <end position="67"/>
    </location>
</feature>
<evidence type="ECO:0000259" key="2">
    <source>
        <dbReference type="Pfam" id="PF19804"/>
    </source>
</evidence>
<dbReference type="EMBL" id="CAUZMB010000019">
    <property type="protein sequence ID" value="CAK1255251.1"/>
    <property type="molecule type" value="Genomic_DNA"/>
</dbReference>
<evidence type="ECO:0000313" key="3">
    <source>
        <dbReference type="EMBL" id="CAK1255251.1"/>
    </source>
</evidence>
<name>A0ABM9N2M2_9LACO</name>
<proteinExistence type="predicted"/>
<dbReference type="Pfam" id="PF19804">
    <property type="entry name" value="DUF6287"/>
    <property type="match status" value="1"/>
</dbReference>
<evidence type="ECO:0000256" key="1">
    <source>
        <dbReference type="SAM" id="MobiDB-lite"/>
    </source>
</evidence>
<dbReference type="Proteomes" id="UP001314166">
    <property type="component" value="Unassembled WGS sequence"/>
</dbReference>
<reference evidence="3 4" key="1">
    <citation type="submission" date="2023-10" db="EMBL/GenBank/DDBJ databases">
        <authorList>
            <person name="Botero Cardona J."/>
        </authorList>
    </citation>
    <scope>NUCLEOTIDE SEQUENCE [LARGE SCALE GENOMIC DNA]</scope>
    <source>
        <strain evidence="3 4">R-55214</strain>
    </source>
</reference>